<dbReference type="PROSITE" id="PS51257">
    <property type="entry name" value="PROKAR_LIPOPROTEIN"/>
    <property type="match status" value="1"/>
</dbReference>
<organism evidence="2 3">
    <name type="scientific">Flammeovirga aprica JL-4</name>
    <dbReference type="NCBI Taxonomy" id="694437"/>
    <lineage>
        <taxon>Bacteria</taxon>
        <taxon>Pseudomonadati</taxon>
        <taxon>Bacteroidota</taxon>
        <taxon>Cytophagia</taxon>
        <taxon>Cytophagales</taxon>
        <taxon>Flammeovirgaceae</taxon>
        <taxon>Flammeovirga</taxon>
    </lineage>
</organism>
<dbReference type="Gene3D" id="2.60.40.3620">
    <property type="match status" value="3"/>
</dbReference>
<reference evidence="2 3" key="1">
    <citation type="submission" date="2020-04" db="EMBL/GenBank/DDBJ databases">
        <title>Flammeovirga sp. SR4, a novel species isolated from seawater.</title>
        <authorList>
            <person name="Wang X."/>
        </authorList>
    </citation>
    <scope>NUCLEOTIDE SEQUENCE [LARGE SCALE GENOMIC DNA]</scope>
    <source>
        <strain evidence="2 3">ATCC 23126</strain>
    </source>
</reference>
<name>A0A7X9P330_9BACT</name>
<evidence type="ECO:0000313" key="3">
    <source>
        <dbReference type="Proteomes" id="UP000576082"/>
    </source>
</evidence>
<comment type="caution">
    <text evidence="2">The sequence shown here is derived from an EMBL/GenBank/DDBJ whole genome shotgun (WGS) entry which is preliminary data.</text>
</comment>
<gene>
    <name evidence="2" type="ORF">HHU12_07075</name>
</gene>
<accession>A0A7X9P330</accession>
<dbReference type="CDD" id="cd12956">
    <property type="entry name" value="CBM_SusE-F_like"/>
    <property type="match status" value="1"/>
</dbReference>
<dbReference type="AlphaFoldDB" id="A0A7X9P330"/>
<protein>
    <submittedName>
        <fullName evidence="2">SusF/SusE family outer membrane protein</fullName>
    </submittedName>
</protein>
<evidence type="ECO:0000313" key="2">
    <source>
        <dbReference type="EMBL" id="NME67724.1"/>
    </source>
</evidence>
<sequence>MKKIHIYLLLVLFAFSCKNLREPVLGDSSNFTPPVITSGPVEGAQYLLVEDSAATTFATYVWSSASFNLNTERKYAIQVKAVNADGVQTIATITKSDTTASPKVEELNGAMAALGLAPEVEHEVETWILATMSEADPDNQAYSTTSDKIKFKATPYYQPVITDKKLGVPGDHQGWDPDNGKTVVVEVDPTNNASTFIGYLNLNQNFKFATGPAWSGTNYGFKSSAADQLSGDLDIDPNAGNIPVPDAGDYYVSMSTSGLKYTLEKMNWMVVDKEGTEVATMGYVASKVRWEASVTLEASKEYFFKGSDNHSFGAGEGNLLVLNGTTGMKGEGTAKMIMTLINPAEPVYSILGKEPITLPEVTSPTAGSSFALSEANFYAPATEVTWTASVRGKETPINYRVQIGDNVLMQVGGDVLTATLKTVDLNRGALGASGTPGSAGDVNLKVVAVYGDGDTGASDEVTVSVTPFKVWGVVGSAVTGTWDVIQDAIMKNVSGDDYTIQLKLVAGEIKFRENYDWSNNFPSANIAVASDGWYEITINAASKTHTLTKMTLPDDDYWGIIGNATPNGWDPDTDMVYDTNAGTWTFTGYLAEGEYKFRANDSWDYQMGKSADSDDVLEGGGNQTSIQIGTAGNYTVTCTFNRGNNSGTHSRTPIVN</sequence>
<dbReference type="Proteomes" id="UP000576082">
    <property type="component" value="Unassembled WGS sequence"/>
</dbReference>
<evidence type="ECO:0000259" key="1">
    <source>
        <dbReference type="Pfam" id="PF14292"/>
    </source>
</evidence>
<dbReference type="InterPro" id="IPR025970">
    <property type="entry name" value="SusE"/>
</dbReference>
<proteinExistence type="predicted"/>
<dbReference type="GO" id="GO:0019867">
    <property type="term" value="C:outer membrane"/>
    <property type="evidence" value="ECO:0007669"/>
    <property type="project" value="InterPro"/>
</dbReference>
<keyword evidence="3" id="KW-1185">Reference proteome</keyword>
<dbReference type="GO" id="GO:2001070">
    <property type="term" value="F:starch binding"/>
    <property type="evidence" value="ECO:0007669"/>
    <property type="project" value="InterPro"/>
</dbReference>
<dbReference type="RefSeq" id="WP_169656055.1">
    <property type="nucleotide sequence ID" value="NZ_JABANE010000014.1"/>
</dbReference>
<feature type="domain" description="SusE outer membrane protein" evidence="1">
    <location>
        <begin position="42"/>
        <end position="125"/>
    </location>
</feature>
<dbReference type="Pfam" id="PF14292">
    <property type="entry name" value="SusE"/>
    <property type="match status" value="1"/>
</dbReference>
<dbReference type="EMBL" id="JABANE010000014">
    <property type="protein sequence ID" value="NME67724.1"/>
    <property type="molecule type" value="Genomic_DNA"/>
</dbReference>